<evidence type="ECO:0000313" key="3">
    <source>
        <dbReference type="Proteomes" id="UP000271098"/>
    </source>
</evidence>
<organism evidence="4">
    <name type="scientific">Gongylonema pulchrum</name>
    <dbReference type="NCBI Taxonomy" id="637853"/>
    <lineage>
        <taxon>Eukaryota</taxon>
        <taxon>Metazoa</taxon>
        <taxon>Ecdysozoa</taxon>
        <taxon>Nematoda</taxon>
        <taxon>Chromadorea</taxon>
        <taxon>Rhabditida</taxon>
        <taxon>Spirurina</taxon>
        <taxon>Spiruromorpha</taxon>
        <taxon>Spiruroidea</taxon>
        <taxon>Gongylonematidae</taxon>
        <taxon>Gongylonema</taxon>
    </lineage>
</organism>
<dbReference type="InterPro" id="IPR000082">
    <property type="entry name" value="SEA_dom"/>
</dbReference>
<sequence length="122" mass="13920">MLLPSLFTATTLFTVYRFTINFPNLPYSNELKRPGSAQFVKLSQEISDALNTLLSSIPSHHNVTVRDYRYQQVLGTLVTVEITSRRTEPTIWRLIKRAVRSGHIGRFAVGTDGFEYYTINGH</sequence>
<dbReference type="PROSITE" id="PS50024">
    <property type="entry name" value="SEA"/>
    <property type="match status" value="1"/>
</dbReference>
<dbReference type="Proteomes" id="UP000271098">
    <property type="component" value="Unassembled WGS sequence"/>
</dbReference>
<dbReference type="WBParaSite" id="GPUH_0000016801-mRNA-1">
    <property type="protein sequence ID" value="GPUH_0000016801-mRNA-1"/>
    <property type="gene ID" value="GPUH_0000016801"/>
</dbReference>
<gene>
    <name evidence="2" type="ORF">GPUH_LOCUS169</name>
</gene>
<feature type="domain" description="SEA" evidence="1">
    <location>
        <begin position="12"/>
        <end position="121"/>
    </location>
</feature>
<evidence type="ECO:0000259" key="1">
    <source>
        <dbReference type="PROSITE" id="PS50024"/>
    </source>
</evidence>
<dbReference type="OrthoDB" id="9990982at2759"/>
<reference evidence="4" key="1">
    <citation type="submission" date="2016-06" db="UniProtKB">
        <authorList>
            <consortium name="WormBaseParasite"/>
        </authorList>
    </citation>
    <scope>IDENTIFICATION</scope>
</reference>
<reference evidence="2 3" key="2">
    <citation type="submission" date="2018-11" db="EMBL/GenBank/DDBJ databases">
        <authorList>
            <consortium name="Pathogen Informatics"/>
        </authorList>
    </citation>
    <scope>NUCLEOTIDE SEQUENCE [LARGE SCALE GENOMIC DNA]</scope>
</reference>
<dbReference type="InterPro" id="IPR036364">
    <property type="entry name" value="SEA_dom_sf"/>
</dbReference>
<dbReference type="Gene3D" id="3.30.70.960">
    <property type="entry name" value="SEA domain"/>
    <property type="match status" value="1"/>
</dbReference>
<accession>A0A183CUM8</accession>
<protein>
    <submittedName>
        <fullName evidence="4">SEA domain-containing protein</fullName>
    </submittedName>
</protein>
<proteinExistence type="predicted"/>
<dbReference type="SUPFAM" id="SSF82671">
    <property type="entry name" value="SEA domain"/>
    <property type="match status" value="1"/>
</dbReference>
<dbReference type="EMBL" id="UYRT01000122">
    <property type="protein sequence ID" value="VDK27539.1"/>
    <property type="molecule type" value="Genomic_DNA"/>
</dbReference>
<evidence type="ECO:0000313" key="2">
    <source>
        <dbReference type="EMBL" id="VDK27539.1"/>
    </source>
</evidence>
<name>A0A183CUM8_9BILA</name>
<dbReference type="AlphaFoldDB" id="A0A183CUM8"/>
<keyword evidence="3" id="KW-1185">Reference proteome</keyword>
<dbReference type="Pfam" id="PF01390">
    <property type="entry name" value="SEA"/>
    <property type="match status" value="1"/>
</dbReference>
<evidence type="ECO:0000313" key="4">
    <source>
        <dbReference type="WBParaSite" id="GPUH_0000016801-mRNA-1"/>
    </source>
</evidence>